<organism evidence="2 3">
    <name type="scientific">Lithospermum erythrorhizon</name>
    <name type="common">Purple gromwell</name>
    <name type="synonym">Lithospermum officinale var. erythrorhizon</name>
    <dbReference type="NCBI Taxonomy" id="34254"/>
    <lineage>
        <taxon>Eukaryota</taxon>
        <taxon>Viridiplantae</taxon>
        <taxon>Streptophyta</taxon>
        <taxon>Embryophyta</taxon>
        <taxon>Tracheophyta</taxon>
        <taxon>Spermatophyta</taxon>
        <taxon>Magnoliopsida</taxon>
        <taxon>eudicotyledons</taxon>
        <taxon>Gunneridae</taxon>
        <taxon>Pentapetalae</taxon>
        <taxon>asterids</taxon>
        <taxon>lamiids</taxon>
        <taxon>Boraginales</taxon>
        <taxon>Boraginaceae</taxon>
        <taxon>Boraginoideae</taxon>
        <taxon>Lithospermeae</taxon>
        <taxon>Lithospermum</taxon>
    </lineage>
</organism>
<proteinExistence type="predicted"/>
<dbReference type="EMBL" id="BAABME010008942">
    <property type="protein sequence ID" value="GAA0174164.1"/>
    <property type="molecule type" value="Genomic_DNA"/>
</dbReference>
<keyword evidence="3" id="KW-1185">Reference proteome</keyword>
<feature type="chain" id="PRO_5043517368" description="Reverse transcriptase domain-containing protein" evidence="1">
    <location>
        <begin position="31"/>
        <end position="268"/>
    </location>
</feature>
<evidence type="ECO:0000313" key="3">
    <source>
        <dbReference type="Proteomes" id="UP001454036"/>
    </source>
</evidence>
<dbReference type="Proteomes" id="UP001454036">
    <property type="component" value="Unassembled WGS sequence"/>
</dbReference>
<reference evidence="2 3" key="1">
    <citation type="submission" date="2024-01" db="EMBL/GenBank/DDBJ databases">
        <title>The complete chloroplast genome sequence of Lithospermum erythrorhizon: insights into the phylogenetic relationship among Boraginaceae species and the maternal lineages of purple gromwells.</title>
        <authorList>
            <person name="Okada T."/>
            <person name="Watanabe K."/>
        </authorList>
    </citation>
    <scope>NUCLEOTIDE SEQUENCE [LARGE SCALE GENOMIC DNA]</scope>
</reference>
<evidence type="ECO:0008006" key="4">
    <source>
        <dbReference type="Google" id="ProtNLM"/>
    </source>
</evidence>
<comment type="caution">
    <text evidence="2">The sequence shown here is derived from an EMBL/GenBank/DDBJ whole genome shotgun (WGS) entry which is preliminary data.</text>
</comment>
<protein>
    <recommendedName>
        <fullName evidence="4">Reverse transcriptase domain-containing protein</fullName>
    </recommendedName>
</protein>
<evidence type="ECO:0000256" key="1">
    <source>
        <dbReference type="SAM" id="SignalP"/>
    </source>
</evidence>
<accession>A0AAV3RCM8</accession>
<feature type="signal peptide" evidence="1">
    <location>
        <begin position="1"/>
        <end position="30"/>
    </location>
</feature>
<name>A0AAV3RCM8_LITER</name>
<evidence type="ECO:0000313" key="2">
    <source>
        <dbReference type="EMBL" id="GAA0174164.1"/>
    </source>
</evidence>
<sequence length="268" mass="29972">MTNFRPIALCNMVAKFLLMVISLDSKPGRGLRQGDPVSPYLFIICTEGLISLLNNACVAGDLHGISLGANTTMFSHLIFVDDTLLLGRAFVVEATTFMNILKQGGQPWKVPGLPTSLGTSKKVKFSSILNRVKVKVELLSKAGKEVFVKSVLQTIPNYPMQCFLLPKQVCNKINSILSNYWWGATENKKTIHWASWKKLYITKENGGLGFSDLRLFNLALLSKQVWRIITDPQSQLARIYKAKYFPHGTFWDAKLGENPITPGEVCYK</sequence>
<dbReference type="AlphaFoldDB" id="A0AAV3RCM8"/>
<keyword evidence="1" id="KW-0732">Signal</keyword>
<dbReference type="PANTHER" id="PTHR33116:SF86">
    <property type="entry name" value="REVERSE TRANSCRIPTASE DOMAIN-CONTAINING PROTEIN"/>
    <property type="match status" value="1"/>
</dbReference>
<dbReference type="PANTHER" id="PTHR33116">
    <property type="entry name" value="REVERSE TRANSCRIPTASE ZINC-BINDING DOMAIN-CONTAINING PROTEIN-RELATED-RELATED"/>
    <property type="match status" value="1"/>
</dbReference>
<gene>
    <name evidence="2" type="ORF">LIER_27609</name>
</gene>